<protein>
    <submittedName>
        <fullName evidence="1">DNA/RNA polymerases superfamily protein</fullName>
    </submittedName>
</protein>
<gene>
    <name evidence="1" type="ORF">EPI10_023606</name>
</gene>
<evidence type="ECO:0000313" key="1">
    <source>
        <dbReference type="EMBL" id="KAA3473205.1"/>
    </source>
</evidence>
<dbReference type="EMBL" id="SMMG02000005">
    <property type="protein sequence ID" value="KAA3473205.1"/>
    <property type="molecule type" value="Genomic_DNA"/>
</dbReference>
<dbReference type="Proteomes" id="UP000325315">
    <property type="component" value="Unassembled WGS sequence"/>
</dbReference>
<keyword evidence="2" id="KW-1185">Reference proteome</keyword>
<proteinExistence type="predicted"/>
<comment type="caution">
    <text evidence="1">The sequence shown here is derived from an EMBL/GenBank/DDBJ whole genome shotgun (WGS) entry which is preliminary data.</text>
</comment>
<reference evidence="2" key="1">
    <citation type="journal article" date="2019" name="Plant Biotechnol. J.">
        <title>Genome sequencing of the Australian wild diploid species Gossypium australe highlights disease resistance and delayed gland morphogenesis.</title>
        <authorList>
            <person name="Cai Y."/>
            <person name="Cai X."/>
            <person name="Wang Q."/>
            <person name="Wang P."/>
            <person name="Zhang Y."/>
            <person name="Cai C."/>
            <person name="Xu Y."/>
            <person name="Wang K."/>
            <person name="Zhou Z."/>
            <person name="Wang C."/>
            <person name="Geng S."/>
            <person name="Li B."/>
            <person name="Dong Q."/>
            <person name="Hou Y."/>
            <person name="Wang H."/>
            <person name="Ai P."/>
            <person name="Liu Z."/>
            <person name="Yi F."/>
            <person name="Sun M."/>
            <person name="An G."/>
            <person name="Cheng J."/>
            <person name="Zhang Y."/>
            <person name="Shi Q."/>
            <person name="Xie Y."/>
            <person name="Shi X."/>
            <person name="Chang Y."/>
            <person name="Huang F."/>
            <person name="Chen Y."/>
            <person name="Hong S."/>
            <person name="Mi L."/>
            <person name="Sun Q."/>
            <person name="Zhang L."/>
            <person name="Zhou B."/>
            <person name="Peng R."/>
            <person name="Zhang X."/>
            <person name="Liu F."/>
        </authorList>
    </citation>
    <scope>NUCLEOTIDE SEQUENCE [LARGE SCALE GENOMIC DNA]</scope>
    <source>
        <strain evidence="2">cv. PA1801</strain>
    </source>
</reference>
<accession>A0A5B6VW21</accession>
<organism evidence="1 2">
    <name type="scientific">Gossypium australe</name>
    <dbReference type="NCBI Taxonomy" id="47621"/>
    <lineage>
        <taxon>Eukaryota</taxon>
        <taxon>Viridiplantae</taxon>
        <taxon>Streptophyta</taxon>
        <taxon>Embryophyta</taxon>
        <taxon>Tracheophyta</taxon>
        <taxon>Spermatophyta</taxon>
        <taxon>Magnoliopsida</taxon>
        <taxon>eudicotyledons</taxon>
        <taxon>Gunneridae</taxon>
        <taxon>Pentapetalae</taxon>
        <taxon>rosids</taxon>
        <taxon>malvids</taxon>
        <taxon>Malvales</taxon>
        <taxon>Malvaceae</taxon>
        <taxon>Malvoideae</taxon>
        <taxon>Gossypium</taxon>
    </lineage>
</organism>
<dbReference type="AlphaFoldDB" id="A0A5B6VW21"/>
<evidence type="ECO:0000313" key="2">
    <source>
        <dbReference type="Proteomes" id="UP000325315"/>
    </source>
</evidence>
<name>A0A5B6VW21_9ROSI</name>
<sequence length="97" mass="11497">MELLNDYDLTIEYHPGKTNVVVNTLSRKTITITYWNPKQMMHDVENLGKEGELCFMGRLYVLNGDDIRKEIIWETHQGPFSLYPRSLKMYPDLRTLF</sequence>